<dbReference type="EMBL" id="JAGDFM010000129">
    <property type="protein sequence ID" value="KAG7385134.1"/>
    <property type="molecule type" value="Genomic_DNA"/>
</dbReference>
<sequence length="128" mass="13030">MLGGDCAASVFDWIGGGATITGDAELDGTARDDSMDTSEEVDCDAPEMALVGTIRTAVEAVSGADGGICGVVWGAGLGKRNAVLGKRGAGFGKHSELPRDGRRAPSLSYNRGKVTCRKVSGTSPMRAP</sequence>
<evidence type="ECO:0000313" key="1">
    <source>
        <dbReference type="EMBL" id="KAG7385134.1"/>
    </source>
</evidence>
<dbReference type="Proteomes" id="UP000694044">
    <property type="component" value="Unassembled WGS sequence"/>
</dbReference>
<accession>A0A8T1VZS4</accession>
<comment type="caution">
    <text evidence="1">The sequence shown here is derived from an EMBL/GenBank/DDBJ whole genome shotgun (WGS) entry which is preliminary data.</text>
</comment>
<organism evidence="1 2">
    <name type="scientific">Phytophthora pseudosyringae</name>
    <dbReference type="NCBI Taxonomy" id="221518"/>
    <lineage>
        <taxon>Eukaryota</taxon>
        <taxon>Sar</taxon>
        <taxon>Stramenopiles</taxon>
        <taxon>Oomycota</taxon>
        <taxon>Peronosporomycetes</taxon>
        <taxon>Peronosporales</taxon>
        <taxon>Peronosporaceae</taxon>
        <taxon>Phytophthora</taxon>
    </lineage>
</organism>
<evidence type="ECO:0000313" key="2">
    <source>
        <dbReference type="Proteomes" id="UP000694044"/>
    </source>
</evidence>
<proteinExistence type="predicted"/>
<reference evidence="1" key="1">
    <citation type="submission" date="2021-02" db="EMBL/GenBank/DDBJ databases">
        <authorList>
            <person name="Palmer J.M."/>
        </authorList>
    </citation>
    <scope>NUCLEOTIDE SEQUENCE</scope>
    <source>
        <strain evidence="1">SCRP734</strain>
    </source>
</reference>
<name>A0A8T1VZS4_9STRA</name>
<dbReference type="AlphaFoldDB" id="A0A8T1VZS4"/>
<gene>
    <name evidence="1" type="ORF">PHYPSEUDO_001847</name>
</gene>
<protein>
    <submittedName>
        <fullName evidence="1">Uncharacterized protein</fullName>
    </submittedName>
</protein>
<keyword evidence="2" id="KW-1185">Reference proteome</keyword>